<name>A0A1A9VQQ3_GLOAU</name>
<dbReference type="AlphaFoldDB" id="A0A1A9VQQ3"/>
<accession>A0A1A9VQQ3</accession>
<protein>
    <submittedName>
        <fullName evidence="1">Uncharacterized protein</fullName>
    </submittedName>
</protein>
<organism evidence="1 2">
    <name type="scientific">Glossina austeni</name>
    <name type="common">Savannah tsetse fly</name>
    <dbReference type="NCBI Taxonomy" id="7395"/>
    <lineage>
        <taxon>Eukaryota</taxon>
        <taxon>Metazoa</taxon>
        <taxon>Ecdysozoa</taxon>
        <taxon>Arthropoda</taxon>
        <taxon>Hexapoda</taxon>
        <taxon>Insecta</taxon>
        <taxon>Pterygota</taxon>
        <taxon>Neoptera</taxon>
        <taxon>Endopterygota</taxon>
        <taxon>Diptera</taxon>
        <taxon>Brachycera</taxon>
        <taxon>Muscomorpha</taxon>
        <taxon>Hippoboscoidea</taxon>
        <taxon>Glossinidae</taxon>
        <taxon>Glossina</taxon>
    </lineage>
</organism>
<dbReference type="Proteomes" id="UP000078200">
    <property type="component" value="Unassembled WGS sequence"/>
</dbReference>
<evidence type="ECO:0000313" key="1">
    <source>
        <dbReference type="EnsemblMetazoa" id="GAUT044569-PA"/>
    </source>
</evidence>
<evidence type="ECO:0000313" key="2">
    <source>
        <dbReference type="Proteomes" id="UP000078200"/>
    </source>
</evidence>
<proteinExistence type="predicted"/>
<keyword evidence="2" id="KW-1185">Reference proteome</keyword>
<sequence length="157" mass="19060">MYMNVNEMLTNVEDLSGLHKGHHHDGHHHGTIYYNNPFSALTIMHDIDIDDYHEIQHRNYDNKHMDTVKKHFDMKKHRLHYRSCPCKSYVCQENECVLCELQPKRWPTYHTWCFSMKNAPPAKPILSRLFNMNPYTIYTNYQSFPETFYDQEKRHWP</sequence>
<reference evidence="1" key="1">
    <citation type="submission" date="2020-05" db="UniProtKB">
        <authorList>
            <consortium name="EnsemblMetazoa"/>
        </authorList>
    </citation>
    <scope>IDENTIFICATION</scope>
    <source>
        <strain evidence="1">TTRI</strain>
    </source>
</reference>
<dbReference type="EnsemblMetazoa" id="GAUT044569-RA">
    <property type="protein sequence ID" value="GAUT044569-PA"/>
    <property type="gene ID" value="GAUT044569"/>
</dbReference>
<dbReference type="VEuPathDB" id="VectorBase:GAUT044569"/>